<dbReference type="RefSeq" id="WP_073146428.1">
    <property type="nucleotide sequence ID" value="NZ_FQUV01000016.1"/>
</dbReference>
<dbReference type="EMBL" id="FQUV01000016">
    <property type="protein sequence ID" value="SHF83917.1"/>
    <property type="molecule type" value="Genomic_DNA"/>
</dbReference>
<proteinExistence type="predicted"/>
<organism evidence="1 2">
    <name type="scientific">Litoreibacter ascidiaceicola</name>
    <dbReference type="NCBI Taxonomy" id="1486859"/>
    <lineage>
        <taxon>Bacteria</taxon>
        <taxon>Pseudomonadati</taxon>
        <taxon>Pseudomonadota</taxon>
        <taxon>Alphaproteobacteria</taxon>
        <taxon>Rhodobacterales</taxon>
        <taxon>Roseobacteraceae</taxon>
        <taxon>Litoreibacter</taxon>
    </lineage>
</organism>
<protein>
    <submittedName>
        <fullName evidence="1">Uncharacterized protein</fullName>
    </submittedName>
</protein>
<reference evidence="2" key="1">
    <citation type="submission" date="2016-11" db="EMBL/GenBank/DDBJ databases">
        <authorList>
            <person name="Varghese N."/>
            <person name="Submissions S."/>
        </authorList>
    </citation>
    <scope>NUCLEOTIDE SEQUENCE [LARGE SCALE GENOMIC DNA]</scope>
    <source>
        <strain evidence="2">DSM 100566</strain>
    </source>
</reference>
<keyword evidence="2" id="KW-1185">Reference proteome</keyword>
<name>A0A1M5EXQ0_9RHOB</name>
<dbReference type="Proteomes" id="UP000184144">
    <property type="component" value="Unassembled WGS sequence"/>
</dbReference>
<evidence type="ECO:0000313" key="2">
    <source>
        <dbReference type="Proteomes" id="UP000184144"/>
    </source>
</evidence>
<evidence type="ECO:0000313" key="1">
    <source>
        <dbReference type="EMBL" id="SHF83917.1"/>
    </source>
</evidence>
<sequence>MPEKLIEFWNRAPLTGPRFIHPDDEPILERKLLAQEPPLRSFDEYVTALRNVKLEARKLHLSLLPQPYLGDLRNAPVVILLLNPGLDANDFYLESNSSEFREELLSSIRQTSTKHIFLDPKWAWTSGFSWWEKKLRGVAEVIAAKKFRGRYGKALDLLAEKVACLEMVPYHSKSFGARVNIPSAIAARDAAKRIARDTNRTVIVTRRVKDWDLPGTDNVTLYNPAKAQSASLGPESEGGKEILKALGAE</sequence>
<gene>
    <name evidence="1" type="ORF">SAMN05444273_11615</name>
</gene>
<accession>A0A1M5EXQ0</accession>
<dbReference type="AlphaFoldDB" id="A0A1M5EXQ0"/>
<dbReference type="OrthoDB" id="8451090at2"/>